<accession>A0ABV3HGY3</accession>
<reference evidence="2 3" key="1">
    <citation type="submission" date="2024-06" db="EMBL/GenBank/DDBJ databases">
        <title>The Natural Products Discovery Center: Release of the First 8490 Sequenced Strains for Exploring Actinobacteria Biosynthetic Diversity.</title>
        <authorList>
            <person name="Kalkreuter E."/>
            <person name="Kautsar S.A."/>
            <person name="Yang D."/>
            <person name="Bader C.D."/>
            <person name="Teijaro C.N."/>
            <person name="Fluegel L."/>
            <person name="Davis C.M."/>
            <person name="Simpson J.R."/>
            <person name="Lauterbach L."/>
            <person name="Steele A.D."/>
            <person name="Gui C."/>
            <person name="Meng S."/>
            <person name="Li G."/>
            <person name="Viehrig K."/>
            <person name="Ye F."/>
            <person name="Su P."/>
            <person name="Kiefer A.F."/>
            <person name="Nichols A."/>
            <person name="Cepeda A.J."/>
            <person name="Yan W."/>
            <person name="Fan B."/>
            <person name="Jiang Y."/>
            <person name="Adhikari A."/>
            <person name="Zheng C.-J."/>
            <person name="Schuster L."/>
            <person name="Cowan T.M."/>
            <person name="Smanski M.J."/>
            <person name="Chevrette M.G."/>
            <person name="De Carvalho L.P.S."/>
            <person name="Shen B."/>
        </authorList>
    </citation>
    <scope>NUCLEOTIDE SEQUENCE [LARGE SCALE GENOMIC DNA]</scope>
    <source>
        <strain evidence="2 3">NPDC049574</strain>
    </source>
</reference>
<sequence>MLTAFVDESLRRPHDDSIYAMAGVIIDGSNHDKIRITLEDLRRGKSPRLHWRDENPARQRLIAAALAELPIAGIVTVHIYSGGHHTERARRRCLERLLIEIDQAGAAKVVIESRSPEQDQLDRGLLTGLRKATIVPKSLAVTWQPSISEPLLWAADAVVSATTWWIDGVPTFYDLLSPKMSTICVDKRGKRKGRTPDSIGRPGLTSAPQRDWQVPVCLTERKQASAARRDAEEGGSASEDDSDEGDLARHAAGGRSPRQTRARTLRR</sequence>
<feature type="region of interest" description="Disordered" evidence="1">
    <location>
        <begin position="187"/>
        <end position="267"/>
    </location>
</feature>
<evidence type="ECO:0000256" key="1">
    <source>
        <dbReference type="SAM" id="MobiDB-lite"/>
    </source>
</evidence>
<feature type="compositionally biased region" description="Basic and acidic residues" evidence="1">
    <location>
        <begin position="219"/>
        <end position="232"/>
    </location>
</feature>
<organism evidence="2 3">
    <name type="scientific">Nonomuraea bangladeshensis</name>
    <dbReference type="NCBI Taxonomy" id="404385"/>
    <lineage>
        <taxon>Bacteria</taxon>
        <taxon>Bacillati</taxon>
        <taxon>Actinomycetota</taxon>
        <taxon>Actinomycetes</taxon>
        <taxon>Streptosporangiales</taxon>
        <taxon>Streptosporangiaceae</taxon>
        <taxon>Nonomuraea</taxon>
    </lineage>
</organism>
<protein>
    <recommendedName>
        <fullName evidence="4">DUF3800 domain-containing protein</fullName>
    </recommendedName>
</protein>
<dbReference type="RefSeq" id="WP_364459857.1">
    <property type="nucleotide sequence ID" value="NZ_JBFARM010000014.1"/>
</dbReference>
<feature type="compositionally biased region" description="Basic residues" evidence="1">
    <location>
        <begin position="258"/>
        <end position="267"/>
    </location>
</feature>
<evidence type="ECO:0000313" key="3">
    <source>
        <dbReference type="Proteomes" id="UP001552427"/>
    </source>
</evidence>
<keyword evidence="3" id="KW-1185">Reference proteome</keyword>
<dbReference type="Proteomes" id="UP001552427">
    <property type="component" value="Unassembled WGS sequence"/>
</dbReference>
<gene>
    <name evidence="2" type="ORF">AB0K40_38270</name>
</gene>
<evidence type="ECO:0000313" key="2">
    <source>
        <dbReference type="EMBL" id="MEV4291385.1"/>
    </source>
</evidence>
<proteinExistence type="predicted"/>
<dbReference type="EMBL" id="JBFARM010000014">
    <property type="protein sequence ID" value="MEV4291385.1"/>
    <property type="molecule type" value="Genomic_DNA"/>
</dbReference>
<comment type="caution">
    <text evidence="2">The sequence shown here is derived from an EMBL/GenBank/DDBJ whole genome shotgun (WGS) entry which is preliminary data.</text>
</comment>
<name>A0ABV3HGY3_9ACTN</name>
<evidence type="ECO:0008006" key="4">
    <source>
        <dbReference type="Google" id="ProtNLM"/>
    </source>
</evidence>